<gene>
    <name evidence="6" type="ORF">G3A44_22040</name>
</gene>
<dbReference type="GO" id="GO:0008253">
    <property type="term" value="F:5'-nucleotidase activity"/>
    <property type="evidence" value="ECO:0007669"/>
    <property type="project" value="TreeGrafter"/>
</dbReference>
<evidence type="ECO:0000256" key="2">
    <source>
        <dbReference type="RuleBase" id="RU362119"/>
    </source>
</evidence>
<evidence type="ECO:0000259" key="4">
    <source>
        <dbReference type="Pfam" id="PF00149"/>
    </source>
</evidence>
<keyword evidence="1" id="KW-0732">Signal</keyword>
<dbReference type="InterPro" id="IPR006179">
    <property type="entry name" value="5_nucleotidase/apyrase"/>
</dbReference>
<dbReference type="InterPro" id="IPR004843">
    <property type="entry name" value="Calcineurin-like_PHP"/>
</dbReference>
<keyword evidence="2" id="KW-0378">Hydrolase</keyword>
<feature type="domain" description="5'-Nucleotidase C-terminal" evidence="5">
    <location>
        <begin position="407"/>
        <end position="561"/>
    </location>
</feature>
<dbReference type="Gene3D" id="3.90.780.10">
    <property type="entry name" value="5'-Nucleotidase, C-terminal domain"/>
    <property type="match status" value="1"/>
</dbReference>
<keyword evidence="2" id="KW-0547">Nucleotide-binding</keyword>
<dbReference type="PANTHER" id="PTHR11575:SF24">
    <property type="entry name" value="5'-NUCLEOTIDASE"/>
    <property type="match status" value="1"/>
</dbReference>
<dbReference type="GO" id="GO:0000166">
    <property type="term" value="F:nucleotide binding"/>
    <property type="evidence" value="ECO:0007669"/>
    <property type="project" value="UniProtKB-KW"/>
</dbReference>
<dbReference type="InterPro" id="IPR029052">
    <property type="entry name" value="Metallo-depent_PP-like"/>
</dbReference>
<dbReference type="GO" id="GO:0030288">
    <property type="term" value="C:outer membrane-bounded periplasmic space"/>
    <property type="evidence" value="ECO:0007669"/>
    <property type="project" value="TreeGrafter"/>
</dbReference>
<evidence type="ECO:0000313" key="7">
    <source>
        <dbReference type="Proteomes" id="UP000484255"/>
    </source>
</evidence>
<dbReference type="InterPro" id="IPR036907">
    <property type="entry name" value="5'-Nucleotdase_C_sf"/>
</dbReference>
<feature type="domain" description="Calcineurin-like phosphoesterase" evidence="4">
    <location>
        <begin position="82"/>
        <end position="332"/>
    </location>
</feature>
<evidence type="ECO:0000313" key="6">
    <source>
        <dbReference type="EMBL" id="NDY93877.1"/>
    </source>
</evidence>
<name>A0A7C9PJW4_9BURK</name>
<dbReference type="PROSITE" id="PS51257">
    <property type="entry name" value="PROKAR_LIPOPROTEIN"/>
    <property type="match status" value="1"/>
</dbReference>
<dbReference type="AlphaFoldDB" id="A0A7C9PJW4"/>
<dbReference type="Pfam" id="PF00149">
    <property type="entry name" value="Metallophos"/>
    <property type="match status" value="1"/>
</dbReference>
<dbReference type="PANTHER" id="PTHR11575">
    <property type="entry name" value="5'-NUCLEOTIDASE-RELATED"/>
    <property type="match status" value="1"/>
</dbReference>
<sequence>MSSAPLRSLSPIGPVLRTAVTPLLLAASLATLGGCGAPLNTSPPADAPSWVAAPAPSASASASATANPPTASVTPPPAVAVRILAINDLHGNLQPPGGGFRLPDPQQPDQGRSVPAGGVAHLATAVRTLAAQSPHHLFVAAGDLIGASPLLSALFHDEPTVESLGAMGLALAAVGNHEFDRGAAELLRLQRGGCHPVDGCRGPRPFTGARFQYLAASTVDQQTGQTLLPAYAVRHFDGVPVAFIGLTLKNTPHVVVPSGVRGLTFRDEAETVNALVPVLRAQGVEAIVLLIHEGGFTRGGHDECPGLSGPLVDIVRRLDPAVDVVISGHTHQAYNCRLDGRLVTSADKYGTLVSAIDLELDPLTRDVRSSRASNQIVSHERFAADPAQLALLAEYERLAAPLAQRPVARLDAPITRDANRHGESPLGRLVADAQLWATQEAGAQLALMNPGGIRADLRPGLDGQLRFQDLFASQPFHNRLVTLTLSGEQLRQVLEEQWLRQPKPRLLQLSSGLSYRWRAQAPLGQRVEQLRLHGQPVQAQQRLRVTVNAFLADGGDSFNTLRQGSERTTGPDDAEALERYLTQVPDWHRRLQGPARVQRAD</sequence>
<reference evidence="6 7" key="1">
    <citation type="submission" date="2020-02" db="EMBL/GenBank/DDBJ databases">
        <title>Ideonella bacterium strain TBM-1.</title>
        <authorList>
            <person name="Chen W.-M."/>
        </authorList>
    </citation>
    <scope>NUCLEOTIDE SEQUENCE [LARGE SCALE GENOMIC DNA]</scope>
    <source>
        <strain evidence="6 7">TBM-1</strain>
    </source>
</reference>
<evidence type="ECO:0000256" key="1">
    <source>
        <dbReference type="ARBA" id="ARBA00022729"/>
    </source>
</evidence>
<accession>A0A7C9PJW4</accession>
<proteinExistence type="inferred from homology"/>
<comment type="similarity">
    <text evidence="2">Belongs to the 5'-nucleotidase family.</text>
</comment>
<keyword evidence="7" id="KW-1185">Reference proteome</keyword>
<dbReference type="GO" id="GO:0009166">
    <property type="term" value="P:nucleotide catabolic process"/>
    <property type="evidence" value="ECO:0007669"/>
    <property type="project" value="InterPro"/>
</dbReference>
<feature type="region of interest" description="Disordered" evidence="3">
    <location>
        <begin position="94"/>
        <end position="116"/>
    </location>
</feature>
<dbReference type="Pfam" id="PF02872">
    <property type="entry name" value="5_nucleotid_C"/>
    <property type="match status" value="1"/>
</dbReference>
<organism evidence="6 7">
    <name type="scientific">Ideonella livida</name>
    <dbReference type="NCBI Taxonomy" id="2707176"/>
    <lineage>
        <taxon>Bacteria</taxon>
        <taxon>Pseudomonadati</taxon>
        <taxon>Pseudomonadota</taxon>
        <taxon>Betaproteobacteria</taxon>
        <taxon>Burkholderiales</taxon>
        <taxon>Sphaerotilaceae</taxon>
        <taxon>Ideonella</taxon>
    </lineage>
</organism>
<dbReference type="SUPFAM" id="SSF56300">
    <property type="entry name" value="Metallo-dependent phosphatases"/>
    <property type="match status" value="1"/>
</dbReference>
<dbReference type="PRINTS" id="PR01607">
    <property type="entry name" value="APYRASEFAMLY"/>
</dbReference>
<protein>
    <submittedName>
        <fullName evidence="6">Bifunctional metallophosphatase/5'-nucleotidase</fullName>
    </submittedName>
</protein>
<dbReference type="InterPro" id="IPR008334">
    <property type="entry name" value="5'-Nucleotdase_C"/>
</dbReference>
<dbReference type="RefSeq" id="WP_163459901.1">
    <property type="nucleotide sequence ID" value="NZ_JAAGOH010000051.1"/>
</dbReference>
<dbReference type="Proteomes" id="UP000484255">
    <property type="component" value="Unassembled WGS sequence"/>
</dbReference>
<dbReference type="SUPFAM" id="SSF55816">
    <property type="entry name" value="5'-nucleotidase (syn. UDP-sugar hydrolase), C-terminal domain"/>
    <property type="match status" value="1"/>
</dbReference>
<evidence type="ECO:0000256" key="3">
    <source>
        <dbReference type="SAM" id="MobiDB-lite"/>
    </source>
</evidence>
<comment type="caution">
    <text evidence="6">The sequence shown here is derived from an EMBL/GenBank/DDBJ whole genome shotgun (WGS) entry which is preliminary data.</text>
</comment>
<dbReference type="Gene3D" id="3.60.21.10">
    <property type="match status" value="1"/>
</dbReference>
<dbReference type="EMBL" id="JAAGOH010000051">
    <property type="protein sequence ID" value="NDY93877.1"/>
    <property type="molecule type" value="Genomic_DNA"/>
</dbReference>
<dbReference type="GO" id="GO:0008768">
    <property type="term" value="F:UDP-sugar diphosphatase activity"/>
    <property type="evidence" value="ECO:0007669"/>
    <property type="project" value="TreeGrafter"/>
</dbReference>
<evidence type="ECO:0000259" key="5">
    <source>
        <dbReference type="Pfam" id="PF02872"/>
    </source>
</evidence>